<dbReference type="EMBL" id="KV964554">
    <property type="protein sequence ID" value="PIO16094.1"/>
    <property type="molecule type" value="Genomic_DNA"/>
</dbReference>
<dbReference type="AlphaFoldDB" id="A0A2G9QKH4"/>
<dbReference type="Proteomes" id="UP000228934">
    <property type="component" value="Unassembled WGS sequence"/>
</dbReference>
<evidence type="ECO:0000313" key="2">
    <source>
        <dbReference type="Proteomes" id="UP000228934"/>
    </source>
</evidence>
<evidence type="ECO:0000313" key="1">
    <source>
        <dbReference type="EMBL" id="PIO16094.1"/>
    </source>
</evidence>
<accession>A0A2G9QKH4</accession>
<sequence length="79" mass="8931">MLKRRRGEIGNISRTFTTMIFPVGLDVYQSLHLCPNVQQMSMEKTKEKKCLTPKMLCKDLRDLAGTPTAQHAAGCIYTN</sequence>
<protein>
    <submittedName>
        <fullName evidence="1">Uncharacterized protein</fullName>
    </submittedName>
</protein>
<reference evidence="2" key="1">
    <citation type="journal article" date="2017" name="Nat. Commun.">
        <title>The North American bullfrog draft genome provides insight into hormonal regulation of long noncoding RNA.</title>
        <authorList>
            <person name="Hammond S.A."/>
            <person name="Warren R.L."/>
            <person name="Vandervalk B.P."/>
            <person name="Kucuk E."/>
            <person name="Khan H."/>
            <person name="Gibb E.A."/>
            <person name="Pandoh P."/>
            <person name="Kirk H."/>
            <person name="Zhao Y."/>
            <person name="Jones M."/>
            <person name="Mungall A.J."/>
            <person name="Coope R."/>
            <person name="Pleasance S."/>
            <person name="Moore R.A."/>
            <person name="Holt R.A."/>
            <person name="Round J.M."/>
            <person name="Ohora S."/>
            <person name="Walle B.V."/>
            <person name="Veldhoen N."/>
            <person name="Helbing C.C."/>
            <person name="Birol I."/>
        </authorList>
    </citation>
    <scope>NUCLEOTIDE SEQUENCE [LARGE SCALE GENOMIC DNA]</scope>
</reference>
<gene>
    <name evidence="1" type="ORF">AB205_0204700</name>
</gene>
<name>A0A2G9QKH4_AQUCT</name>
<keyword evidence="2" id="KW-1185">Reference proteome</keyword>
<proteinExistence type="predicted"/>
<organism evidence="1 2">
    <name type="scientific">Aquarana catesbeiana</name>
    <name type="common">American bullfrog</name>
    <name type="synonym">Rana catesbeiana</name>
    <dbReference type="NCBI Taxonomy" id="8400"/>
    <lineage>
        <taxon>Eukaryota</taxon>
        <taxon>Metazoa</taxon>
        <taxon>Chordata</taxon>
        <taxon>Craniata</taxon>
        <taxon>Vertebrata</taxon>
        <taxon>Euteleostomi</taxon>
        <taxon>Amphibia</taxon>
        <taxon>Batrachia</taxon>
        <taxon>Anura</taxon>
        <taxon>Neobatrachia</taxon>
        <taxon>Ranoidea</taxon>
        <taxon>Ranidae</taxon>
        <taxon>Aquarana</taxon>
    </lineage>
</organism>